<proteinExistence type="predicted"/>
<keyword evidence="2" id="KW-0472">Membrane</keyword>
<reference evidence="3 4" key="1">
    <citation type="submission" date="2018-08" db="EMBL/GenBank/DDBJ databases">
        <title>Isolation, diversity and antifungal activity of Actinobacteria from wheat.</title>
        <authorList>
            <person name="Han C."/>
        </authorList>
    </citation>
    <scope>NUCLEOTIDE SEQUENCE [LARGE SCALE GENOMIC DNA]</scope>
    <source>
        <strain evidence="3 4">NEAU-YY421</strain>
    </source>
</reference>
<comment type="caution">
    <text evidence="3">The sequence shown here is derived from an EMBL/GenBank/DDBJ whole genome shotgun (WGS) entry which is preliminary data.</text>
</comment>
<evidence type="ECO:0000256" key="1">
    <source>
        <dbReference type="SAM" id="MobiDB-lite"/>
    </source>
</evidence>
<dbReference type="EMBL" id="QUAK01000087">
    <property type="protein sequence ID" value="RFU85608.1"/>
    <property type="molecule type" value="Genomic_DNA"/>
</dbReference>
<keyword evidence="2" id="KW-1133">Transmembrane helix</keyword>
<accession>A0A372M3U6</accession>
<keyword evidence="4" id="KW-1185">Reference proteome</keyword>
<organism evidence="3 4">
    <name type="scientific">Streptomyces triticagri</name>
    <dbReference type="NCBI Taxonomy" id="2293568"/>
    <lineage>
        <taxon>Bacteria</taxon>
        <taxon>Bacillati</taxon>
        <taxon>Actinomycetota</taxon>
        <taxon>Actinomycetes</taxon>
        <taxon>Kitasatosporales</taxon>
        <taxon>Streptomycetaceae</taxon>
        <taxon>Streptomyces</taxon>
    </lineage>
</organism>
<evidence type="ECO:0000313" key="4">
    <source>
        <dbReference type="Proteomes" id="UP000263094"/>
    </source>
</evidence>
<protein>
    <submittedName>
        <fullName evidence="3">DUF3040 domain-containing protein</fullName>
    </submittedName>
</protein>
<dbReference type="Proteomes" id="UP000263094">
    <property type="component" value="Unassembled WGS sequence"/>
</dbReference>
<keyword evidence="2" id="KW-0812">Transmembrane</keyword>
<dbReference type="InterPro" id="IPR021401">
    <property type="entry name" value="DUF3040"/>
</dbReference>
<evidence type="ECO:0000313" key="3">
    <source>
        <dbReference type="EMBL" id="RFU85608.1"/>
    </source>
</evidence>
<dbReference type="RefSeq" id="WP_128556710.1">
    <property type="nucleotide sequence ID" value="NZ_QUAK01000087.1"/>
</dbReference>
<dbReference type="Pfam" id="PF11239">
    <property type="entry name" value="DUF3040"/>
    <property type="match status" value="1"/>
</dbReference>
<dbReference type="AlphaFoldDB" id="A0A372M3U6"/>
<gene>
    <name evidence="3" type="ORF">DY218_16050</name>
</gene>
<feature type="region of interest" description="Disordered" evidence="1">
    <location>
        <begin position="1"/>
        <end position="35"/>
    </location>
</feature>
<name>A0A372M3U6_9ACTN</name>
<feature type="transmembrane region" description="Helical" evidence="2">
    <location>
        <begin position="41"/>
        <end position="58"/>
    </location>
</feature>
<evidence type="ECO:0000256" key="2">
    <source>
        <dbReference type="SAM" id="Phobius"/>
    </source>
</evidence>
<sequence>MTESENRRLGDLEKRMEREDPEFARSLADGRPRSPREYRRGRAWLVLAVAVGCLGFGIGIGHGLLLATGLVVAGIAGHLFDPQRRRPHGPGPDIG</sequence>